<name>A0A915XJ65_9BACT</name>
<sequence length="135" mass="15235">MMDTAKLEAIFTEDTLTELFGPERTNDFFEALFGDAEEGAYDIRLSYVGYDPGTNTLRFYLDLHERPGCCLACNLTYGLPEVFSRHPIINIKGLVEEIEKKLAGEARCESWKLGTTVQQSRSLHSIPLEIKLQTA</sequence>
<proteinExistence type="predicted"/>
<keyword evidence="2" id="KW-1185">Reference proteome</keyword>
<reference evidence="1" key="1">
    <citation type="submission" date="2020-12" db="EMBL/GenBank/DDBJ databases">
        <title>Desulfobium dissulfuricans gen. nov., sp. nov., a novel mesophilic, sulfate-reducing bacterium isolated from a deep-sea hydrothermal vent.</title>
        <authorList>
            <person name="Hashimoto Y."/>
            <person name="Tame A."/>
            <person name="Sawayama S."/>
            <person name="Miyazaki J."/>
            <person name="Takai K."/>
            <person name="Nakagawa S."/>
        </authorList>
    </citation>
    <scope>NUCLEOTIDE SEQUENCE</scope>
    <source>
        <strain evidence="1">GF1</strain>
    </source>
</reference>
<gene>
    <name evidence="1" type="ORF">GF1_07280</name>
</gene>
<accession>A0A915XJ65</accession>
<protein>
    <recommendedName>
        <fullName evidence="3">Pancreas/duodenum homeobox protein 1</fullName>
    </recommendedName>
</protein>
<dbReference type="AlphaFoldDB" id="A0A915XJ65"/>
<evidence type="ECO:0008006" key="3">
    <source>
        <dbReference type="Google" id="ProtNLM"/>
    </source>
</evidence>
<dbReference type="KEGG" id="ddu:GF1_07280"/>
<evidence type="ECO:0000313" key="2">
    <source>
        <dbReference type="Proteomes" id="UP001063350"/>
    </source>
</evidence>
<evidence type="ECO:0000313" key="1">
    <source>
        <dbReference type="EMBL" id="BCO08352.1"/>
    </source>
</evidence>
<dbReference type="EMBL" id="AP024233">
    <property type="protein sequence ID" value="BCO08352.1"/>
    <property type="molecule type" value="Genomic_DNA"/>
</dbReference>
<organism evidence="1 2">
    <name type="scientific">Desulfolithobacter dissulfuricans</name>
    <dbReference type="NCBI Taxonomy" id="2795293"/>
    <lineage>
        <taxon>Bacteria</taxon>
        <taxon>Pseudomonadati</taxon>
        <taxon>Thermodesulfobacteriota</taxon>
        <taxon>Desulfobulbia</taxon>
        <taxon>Desulfobulbales</taxon>
        <taxon>Desulfobulbaceae</taxon>
        <taxon>Desulfolithobacter</taxon>
    </lineage>
</organism>
<dbReference type="Proteomes" id="UP001063350">
    <property type="component" value="Chromosome"/>
</dbReference>